<feature type="chain" id="PRO_5011733056" evidence="1">
    <location>
        <begin position="34"/>
        <end position="155"/>
    </location>
</feature>
<dbReference type="EMBL" id="FONH01000003">
    <property type="protein sequence ID" value="SFE64473.1"/>
    <property type="molecule type" value="Genomic_DNA"/>
</dbReference>
<accession>A0A1I2C9J6</accession>
<sequence length="155" mass="16067">MTRSITHRGAFRRSPLSLFAFVLFALAPLAAQATGPASGLGQAWPNAPDVSASPRWHVYVFQRDGVRFVQVNDLNGRVLGAFATAGGQFLVLPMGSGANLTAGAADAAPTTGETVYNDGTLQVTATPASDGSLRLRAADTPCTDPVECSTHIAPQ</sequence>
<evidence type="ECO:0000256" key="1">
    <source>
        <dbReference type="SAM" id="SignalP"/>
    </source>
</evidence>
<organism evidence="2 3">
    <name type="scientific">Dyella marensis</name>
    <dbReference type="NCBI Taxonomy" id="500610"/>
    <lineage>
        <taxon>Bacteria</taxon>
        <taxon>Pseudomonadati</taxon>
        <taxon>Pseudomonadota</taxon>
        <taxon>Gammaproteobacteria</taxon>
        <taxon>Lysobacterales</taxon>
        <taxon>Rhodanobacteraceae</taxon>
        <taxon>Dyella</taxon>
    </lineage>
</organism>
<keyword evidence="3" id="KW-1185">Reference proteome</keyword>
<protein>
    <submittedName>
        <fullName evidence="2">Uncharacterized protein</fullName>
    </submittedName>
</protein>
<dbReference type="Proteomes" id="UP000199477">
    <property type="component" value="Unassembled WGS sequence"/>
</dbReference>
<evidence type="ECO:0000313" key="2">
    <source>
        <dbReference type="EMBL" id="SFE64473.1"/>
    </source>
</evidence>
<proteinExistence type="predicted"/>
<dbReference type="AlphaFoldDB" id="A0A1I2C9J6"/>
<dbReference type="RefSeq" id="WP_231504230.1">
    <property type="nucleotide sequence ID" value="NZ_FONH01000003.1"/>
</dbReference>
<feature type="signal peptide" evidence="1">
    <location>
        <begin position="1"/>
        <end position="33"/>
    </location>
</feature>
<name>A0A1I2C9J6_9GAMM</name>
<keyword evidence="1" id="KW-0732">Signal</keyword>
<evidence type="ECO:0000313" key="3">
    <source>
        <dbReference type="Proteomes" id="UP000199477"/>
    </source>
</evidence>
<gene>
    <name evidence="2" type="ORF">SAMN02799615_01398</name>
</gene>
<reference evidence="3" key="1">
    <citation type="submission" date="2016-10" db="EMBL/GenBank/DDBJ databases">
        <authorList>
            <person name="Varghese N."/>
            <person name="Submissions S."/>
        </authorList>
    </citation>
    <scope>NUCLEOTIDE SEQUENCE [LARGE SCALE GENOMIC DNA]</scope>
    <source>
        <strain evidence="3">UNC178MFTsu3.1</strain>
    </source>
</reference>